<dbReference type="AlphaFoldDB" id="A0A9W7WMI5"/>
<accession>A0A9W7WMI5</accession>
<evidence type="ECO:0000313" key="2">
    <source>
        <dbReference type="Proteomes" id="UP001059041"/>
    </source>
</evidence>
<dbReference type="Proteomes" id="UP001059041">
    <property type="component" value="Linkage Group LG10"/>
</dbReference>
<name>A0A9W7WMI5_TRIRA</name>
<gene>
    <name evidence="1" type="ORF">IRJ41_022059</name>
</gene>
<proteinExistence type="predicted"/>
<feature type="non-terminal residue" evidence="1">
    <location>
        <position position="71"/>
    </location>
</feature>
<comment type="caution">
    <text evidence="1">The sequence shown here is derived from an EMBL/GenBank/DDBJ whole genome shotgun (WGS) entry which is preliminary data.</text>
</comment>
<keyword evidence="2" id="KW-1185">Reference proteome</keyword>
<reference evidence="1" key="1">
    <citation type="submission" date="2021-02" db="EMBL/GenBank/DDBJ databases">
        <title>Comparative genomics reveals that relaxation of natural selection precedes convergent phenotypic evolution of cavefish.</title>
        <authorList>
            <person name="Peng Z."/>
        </authorList>
    </citation>
    <scope>NUCLEOTIDE SEQUENCE</scope>
    <source>
        <tissue evidence="1">Muscle</tissue>
    </source>
</reference>
<evidence type="ECO:0000313" key="1">
    <source>
        <dbReference type="EMBL" id="KAI7804873.1"/>
    </source>
</evidence>
<organism evidence="1 2">
    <name type="scientific">Triplophysa rosa</name>
    <name type="common">Cave loach</name>
    <dbReference type="NCBI Taxonomy" id="992332"/>
    <lineage>
        <taxon>Eukaryota</taxon>
        <taxon>Metazoa</taxon>
        <taxon>Chordata</taxon>
        <taxon>Craniata</taxon>
        <taxon>Vertebrata</taxon>
        <taxon>Euteleostomi</taxon>
        <taxon>Actinopterygii</taxon>
        <taxon>Neopterygii</taxon>
        <taxon>Teleostei</taxon>
        <taxon>Ostariophysi</taxon>
        <taxon>Cypriniformes</taxon>
        <taxon>Nemacheilidae</taxon>
        <taxon>Triplophysa</taxon>
    </lineage>
</organism>
<dbReference type="EMBL" id="JAFHDT010000010">
    <property type="protein sequence ID" value="KAI7804873.1"/>
    <property type="molecule type" value="Genomic_DNA"/>
</dbReference>
<protein>
    <submittedName>
        <fullName evidence="1">Uncharacterized protein</fullName>
    </submittedName>
</protein>
<sequence length="71" mass="8221">DSRWHQFSFNTAESKRHARSLHMNVAGVGLKTRPSKIWTQIMTNKVKAKDPFVPFGEILKMYSTHTTIFTL</sequence>